<dbReference type="InterPro" id="IPR024478">
    <property type="entry name" value="HlyB_4HB_MCP"/>
</dbReference>
<evidence type="ECO:0000256" key="1">
    <source>
        <dbReference type="ARBA" id="ARBA00004370"/>
    </source>
</evidence>
<dbReference type="Gene3D" id="1.10.287.950">
    <property type="entry name" value="Methyl-accepting chemotaxis protein"/>
    <property type="match status" value="1"/>
</dbReference>
<dbReference type="GO" id="GO:0004888">
    <property type="term" value="F:transmembrane signaling receptor activity"/>
    <property type="evidence" value="ECO:0007669"/>
    <property type="project" value="InterPro"/>
</dbReference>
<dbReference type="SMART" id="SM00283">
    <property type="entry name" value="MA"/>
    <property type="match status" value="1"/>
</dbReference>
<sequence>MSILSKLSIAKRLLMGFAVLLLCALLAVGVALSRLSAVADASRELLDEPLATERLVSDWNRIVYAGIRRNLAIVKNNDSSLAAFFADEVAESTRLSNALQQQIEQHIDTPEEKQLWQQLLTVRKNYMALRNQAIQLKKDGKAAEADQVLEQQFKPAAIAYGNTLQALQDEQRRHIQVMAAGIEETYASSRSLMTVLTVLMVLFVAVCSWLISTSITRPLQQAVQMAQRVAGGDLSVITKTTAKDETGLLLTALEQMTGRLAELVSHVRTTSETIGVASGEIANGNADLSVRTEHQAGALEETASSMEELTATVRQNADHARRANELAVTASSVASRGGEVVHDVVQRMAGIRQSSCKIAEINGVIDAIAFQTNILALNAAVEAARAGEQGRGFAVVATEVRNLAHRSAAAAKEIKQLIADSVTQVEQGSELADRAGRTMQEVVGSVGQVADIMHEIADASREQSEGIDQVNTAVLAMDDMTQQNAALVEEAAAAASSLKDQAQALVAAVSVFKLAADTPAAAAERPARAATAAARRTSNTASSSPRLALAAA</sequence>
<evidence type="ECO:0000256" key="2">
    <source>
        <dbReference type="ARBA" id="ARBA00022481"/>
    </source>
</evidence>
<name>A0A7X4GV03_9BURK</name>
<evidence type="ECO:0000259" key="6">
    <source>
        <dbReference type="PROSITE" id="PS50111"/>
    </source>
</evidence>
<reference evidence="8 9" key="1">
    <citation type="submission" date="2019-12" db="EMBL/GenBank/DDBJ databases">
        <title>Novel species isolated from a subtropical stream in China.</title>
        <authorList>
            <person name="Lu H."/>
        </authorList>
    </citation>
    <scope>NUCLEOTIDE SEQUENCE [LARGE SCALE GENOMIC DNA]</scope>
    <source>
        <strain evidence="8 9">FT55W</strain>
    </source>
</reference>
<dbReference type="Pfam" id="PF00015">
    <property type="entry name" value="MCPsignal"/>
    <property type="match status" value="1"/>
</dbReference>
<dbReference type="CDD" id="cd19411">
    <property type="entry name" value="MCP2201-like_sensor"/>
    <property type="match status" value="1"/>
</dbReference>
<dbReference type="PRINTS" id="PR00260">
    <property type="entry name" value="CHEMTRNSDUCR"/>
</dbReference>
<feature type="region of interest" description="Disordered" evidence="5">
    <location>
        <begin position="523"/>
        <end position="552"/>
    </location>
</feature>
<keyword evidence="2" id="KW-0488">Methylation</keyword>
<proteinExistence type="inferred from homology"/>
<gene>
    <name evidence="8" type="ORF">GTP45_25895</name>
</gene>
<evidence type="ECO:0000313" key="9">
    <source>
        <dbReference type="Proteomes" id="UP000450012"/>
    </source>
</evidence>
<evidence type="ECO:0000259" key="7">
    <source>
        <dbReference type="PROSITE" id="PS50885"/>
    </source>
</evidence>
<feature type="domain" description="Methyl-accepting transducer" evidence="6">
    <location>
        <begin position="270"/>
        <end position="499"/>
    </location>
</feature>
<dbReference type="Proteomes" id="UP000450012">
    <property type="component" value="Unassembled WGS sequence"/>
</dbReference>
<evidence type="ECO:0000256" key="3">
    <source>
        <dbReference type="ARBA" id="ARBA00029447"/>
    </source>
</evidence>
<dbReference type="Pfam" id="PF12729">
    <property type="entry name" value="4HB_MCP_1"/>
    <property type="match status" value="1"/>
</dbReference>
<dbReference type="InterPro" id="IPR003660">
    <property type="entry name" value="HAMP_dom"/>
</dbReference>
<comment type="similarity">
    <text evidence="3">Belongs to the methyl-accepting chemotaxis (MCP) protein family.</text>
</comment>
<dbReference type="FunFam" id="1.10.287.950:FF:000001">
    <property type="entry name" value="Methyl-accepting chemotaxis sensory transducer"/>
    <property type="match status" value="1"/>
</dbReference>
<comment type="subcellular location">
    <subcellularLocation>
        <location evidence="1">Membrane</location>
    </subcellularLocation>
</comment>
<dbReference type="SUPFAM" id="SSF58104">
    <property type="entry name" value="Methyl-accepting chemotaxis protein (MCP) signaling domain"/>
    <property type="match status" value="1"/>
</dbReference>
<dbReference type="InterPro" id="IPR051310">
    <property type="entry name" value="MCP_chemotaxis"/>
</dbReference>
<dbReference type="GO" id="GO:0006935">
    <property type="term" value="P:chemotaxis"/>
    <property type="evidence" value="ECO:0007669"/>
    <property type="project" value="InterPro"/>
</dbReference>
<dbReference type="Pfam" id="PF00672">
    <property type="entry name" value="HAMP"/>
    <property type="match status" value="1"/>
</dbReference>
<dbReference type="EMBL" id="WWCK01000008">
    <property type="protein sequence ID" value="MYM70212.1"/>
    <property type="molecule type" value="Genomic_DNA"/>
</dbReference>
<dbReference type="PANTHER" id="PTHR43531">
    <property type="entry name" value="PROTEIN ICFG"/>
    <property type="match status" value="1"/>
</dbReference>
<dbReference type="InterPro" id="IPR004089">
    <property type="entry name" value="MCPsignal_dom"/>
</dbReference>
<dbReference type="GO" id="GO:0007165">
    <property type="term" value="P:signal transduction"/>
    <property type="evidence" value="ECO:0007669"/>
    <property type="project" value="UniProtKB-KW"/>
</dbReference>
<dbReference type="GO" id="GO:0005886">
    <property type="term" value="C:plasma membrane"/>
    <property type="evidence" value="ECO:0007669"/>
    <property type="project" value="TreeGrafter"/>
</dbReference>
<dbReference type="CDD" id="cd11386">
    <property type="entry name" value="MCP_signal"/>
    <property type="match status" value="1"/>
</dbReference>
<comment type="caution">
    <text evidence="8">The sequence shown here is derived from an EMBL/GenBank/DDBJ whole genome shotgun (WGS) entry which is preliminary data.</text>
</comment>
<dbReference type="CDD" id="cd06225">
    <property type="entry name" value="HAMP"/>
    <property type="match status" value="1"/>
</dbReference>
<accession>A0A7X4GV03</accession>
<dbReference type="Gene3D" id="6.10.340.10">
    <property type="match status" value="1"/>
</dbReference>
<dbReference type="InterPro" id="IPR004090">
    <property type="entry name" value="Chemotax_Me-accpt_rcpt"/>
</dbReference>
<keyword evidence="4" id="KW-0807">Transducer</keyword>
<dbReference type="InterPro" id="IPR047347">
    <property type="entry name" value="YvaQ-like_sensor"/>
</dbReference>
<dbReference type="AlphaFoldDB" id="A0A7X4GV03"/>
<keyword evidence="9" id="KW-1185">Reference proteome</keyword>
<evidence type="ECO:0000256" key="5">
    <source>
        <dbReference type="SAM" id="MobiDB-lite"/>
    </source>
</evidence>
<protein>
    <submittedName>
        <fullName evidence="8">HAMP domain-containing protein</fullName>
    </submittedName>
</protein>
<dbReference type="PANTHER" id="PTHR43531:SF14">
    <property type="entry name" value="METHYL-ACCEPTING CHEMOTAXIS PROTEIN I-RELATED"/>
    <property type="match status" value="1"/>
</dbReference>
<dbReference type="PROSITE" id="PS50111">
    <property type="entry name" value="CHEMOTAXIS_TRANSDUC_2"/>
    <property type="match status" value="1"/>
</dbReference>
<dbReference type="PROSITE" id="PS50885">
    <property type="entry name" value="HAMP"/>
    <property type="match status" value="1"/>
</dbReference>
<evidence type="ECO:0000313" key="8">
    <source>
        <dbReference type="EMBL" id="MYM70212.1"/>
    </source>
</evidence>
<evidence type="ECO:0000256" key="4">
    <source>
        <dbReference type="PROSITE-ProRule" id="PRU00284"/>
    </source>
</evidence>
<dbReference type="SMART" id="SM00304">
    <property type="entry name" value="HAMP"/>
    <property type="match status" value="1"/>
</dbReference>
<organism evidence="8 9">
    <name type="scientific">Duganella rivi</name>
    <dbReference type="NCBI Taxonomy" id="2666083"/>
    <lineage>
        <taxon>Bacteria</taxon>
        <taxon>Pseudomonadati</taxon>
        <taxon>Pseudomonadota</taxon>
        <taxon>Betaproteobacteria</taxon>
        <taxon>Burkholderiales</taxon>
        <taxon>Oxalobacteraceae</taxon>
        <taxon>Telluria group</taxon>
        <taxon>Duganella</taxon>
    </lineage>
</organism>
<feature type="domain" description="HAMP" evidence="7">
    <location>
        <begin position="213"/>
        <end position="265"/>
    </location>
</feature>